<keyword evidence="2 6" id="KW-0479">Metal-binding</keyword>
<dbReference type="InterPro" id="IPR031052">
    <property type="entry name" value="FHY3/FAR1"/>
</dbReference>
<dbReference type="Gramene" id="TuG1812G0100003695.01.T01">
    <property type="protein sequence ID" value="TuG1812G0100003695.01.T01"/>
    <property type="gene ID" value="TuG1812G0100003695.01"/>
</dbReference>
<organism evidence="9 10">
    <name type="scientific">Triticum urartu</name>
    <name type="common">Red wild einkorn</name>
    <name type="synonym">Crithodium urartu</name>
    <dbReference type="NCBI Taxonomy" id="4572"/>
    <lineage>
        <taxon>Eukaryota</taxon>
        <taxon>Viridiplantae</taxon>
        <taxon>Streptophyta</taxon>
        <taxon>Embryophyta</taxon>
        <taxon>Tracheophyta</taxon>
        <taxon>Spermatophyta</taxon>
        <taxon>Magnoliopsida</taxon>
        <taxon>Liliopsida</taxon>
        <taxon>Poales</taxon>
        <taxon>Poaceae</taxon>
        <taxon>BOP clade</taxon>
        <taxon>Pooideae</taxon>
        <taxon>Triticodae</taxon>
        <taxon>Triticeae</taxon>
        <taxon>Triticinae</taxon>
        <taxon>Triticum</taxon>
    </lineage>
</organism>
<evidence type="ECO:0000256" key="3">
    <source>
        <dbReference type="ARBA" id="ARBA00022771"/>
    </source>
</evidence>
<dbReference type="AlphaFoldDB" id="A0A8R7P4K5"/>
<proteinExistence type="inferred from homology"/>
<feature type="domain" description="SWIM-type" evidence="8">
    <location>
        <begin position="193"/>
        <end position="230"/>
    </location>
</feature>
<accession>A0A8R7P4K5</accession>
<protein>
    <recommendedName>
        <fullName evidence="6">Protein FAR1-RELATED SEQUENCE</fullName>
    </recommendedName>
</protein>
<evidence type="ECO:0000256" key="5">
    <source>
        <dbReference type="PROSITE-ProRule" id="PRU00325"/>
    </source>
</evidence>
<sequence>MLKKAKETFGRYYTKRSNFRADFHKIVHHMLTEDEFENAWKMLIDTYGLQKNNYLINLYEVRAKWAKPYFKGKFCAKMTSTQRSESANHMLKAYIPASCPMHLFVRQYMKLLFDREAVENYEERRTKITAPVMRLNKPLEQHASTVYTRAMFEKFGDILYEGGQYRVEEVENKVKYLVHRYHPERYEKWCRVVHVVHVIDAGAHVSCECGNFEHMGILCCHALKVLEFMGFTEIPAKLILKRWTKDARDVLPEHLAHLQKDQISANSITFRHSNLYMHAMEVVRLGDANTEAYDKAMDLLKVAMQELSPIAAIRDGLGLEDKVKEIKAAPKDQATLKGHGCGYGSDAEGSGIGNLLGLTAHVHKRKPGRPTNNRDKPPYDDRGAKNKKPKNSKKVDAEGGCGTSKRTRFCSICREPGHKSTTCPQRGDMPPKQRKEAKCTNCGVGGHRKNTCNNPKVVLHVVENAGLCLAG</sequence>
<evidence type="ECO:0000256" key="7">
    <source>
        <dbReference type="SAM" id="MobiDB-lite"/>
    </source>
</evidence>
<dbReference type="GO" id="GO:0005634">
    <property type="term" value="C:nucleus"/>
    <property type="evidence" value="ECO:0007669"/>
    <property type="project" value="UniProtKB-SubCell"/>
</dbReference>
<keyword evidence="10" id="KW-1185">Reference proteome</keyword>
<dbReference type="SUPFAM" id="SSF57756">
    <property type="entry name" value="Retrovirus zinc finger-like domains"/>
    <property type="match status" value="1"/>
</dbReference>
<evidence type="ECO:0000313" key="9">
    <source>
        <dbReference type="EnsemblPlants" id="TuG1812G0100003695.01.T01"/>
    </source>
</evidence>
<reference evidence="9" key="2">
    <citation type="submission" date="2018-03" db="EMBL/GenBank/DDBJ databases">
        <title>The Triticum urartu genome reveals the dynamic nature of wheat genome evolution.</title>
        <authorList>
            <person name="Ling H."/>
            <person name="Ma B."/>
            <person name="Shi X."/>
            <person name="Liu H."/>
            <person name="Dong L."/>
            <person name="Sun H."/>
            <person name="Cao Y."/>
            <person name="Gao Q."/>
            <person name="Zheng S."/>
            <person name="Li Y."/>
            <person name="Yu Y."/>
            <person name="Du H."/>
            <person name="Qi M."/>
            <person name="Li Y."/>
            <person name="Yu H."/>
            <person name="Cui Y."/>
            <person name="Wang N."/>
            <person name="Chen C."/>
            <person name="Wu H."/>
            <person name="Zhao Y."/>
            <person name="Zhang J."/>
            <person name="Li Y."/>
            <person name="Zhou W."/>
            <person name="Zhang B."/>
            <person name="Hu W."/>
            <person name="Eijk M."/>
            <person name="Tang J."/>
            <person name="Witsenboer H."/>
            <person name="Zhao S."/>
            <person name="Li Z."/>
            <person name="Zhang A."/>
            <person name="Wang D."/>
            <person name="Liang C."/>
        </authorList>
    </citation>
    <scope>NUCLEOTIDE SEQUENCE [LARGE SCALE GENOMIC DNA]</scope>
    <source>
        <strain evidence="9">cv. G1812</strain>
    </source>
</reference>
<evidence type="ECO:0000259" key="8">
    <source>
        <dbReference type="PROSITE" id="PS50966"/>
    </source>
</evidence>
<dbReference type="InterPro" id="IPR036875">
    <property type="entry name" value="Znf_CCHC_sf"/>
</dbReference>
<dbReference type="InterPro" id="IPR001878">
    <property type="entry name" value="Znf_CCHC"/>
</dbReference>
<evidence type="ECO:0000313" key="10">
    <source>
        <dbReference type="Proteomes" id="UP000015106"/>
    </source>
</evidence>
<dbReference type="PANTHER" id="PTHR31669">
    <property type="entry name" value="PROTEIN FAR1-RELATED SEQUENCE 10-RELATED"/>
    <property type="match status" value="1"/>
</dbReference>
<evidence type="ECO:0000256" key="1">
    <source>
        <dbReference type="ARBA" id="ARBA00005889"/>
    </source>
</evidence>
<comment type="subcellular location">
    <subcellularLocation>
        <location evidence="6">Nucleus</location>
    </subcellularLocation>
</comment>
<dbReference type="InterPro" id="IPR007527">
    <property type="entry name" value="Znf_SWIM"/>
</dbReference>
<keyword evidence="6" id="KW-0539">Nucleus</keyword>
<dbReference type="SMART" id="SM00343">
    <property type="entry name" value="ZnF_C2HC"/>
    <property type="match status" value="2"/>
</dbReference>
<evidence type="ECO:0000256" key="6">
    <source>
        <dbReference type="RuleBase" id="RU367018"/>
    </source>
</evidence>
<dbReference type="EnsemblPlants" id="TuG1812G0100003695.01.T01">
    <property type="protein sequence ID" value="TuG1812G0100003695.01.T01"/>
    <property type="gene ID" value="TuG1812G0100003695.01"/>
</dbReference>
<feature type="compositionally biased region" description="Basic and acidic residues" evidence="7">
    <location>
        <begin position="372"/>
        <end position="384"/>
    </location>
</feature>
<evidence type="ECO:0000256" key="2">
    <source>
        <dbReference type="ARBA" id="ARBA00022723"/>
    </source>
</evidence>
<feature type="region of interest" description="Disordered" evidence="7">
    <location>
        <begin position="362"/>
        <end position="402"/>
    </location>
</feature>
<dbReference type="GO" id="GO:0008270">
    <property type="term" value="F:zinc ion binding"/>
    <property type="evidence" value="ECO:0007669"/>
    <property type="project" value="UniProtKB-UniRule"/>
</dbReference>
<reference evidence="10" key="1">
    <citation type="journal article" date="2013" name="Nature">
        <title>Draft genome of the wheat A-genome progenitor Triticum urartu.</title>
        <authorList>
            <person name="Ling H.Q."/>
            <person name="Zhao S."/>
            <person name="Liu D."/>
            <person name="Wang J."/>
            <person name="Sun H."/>
            <person name="Zhang C."/>
            <person name="Fan H."/>
            <person name="Li D."/>
            <person name="Dong L."/>
            <person name="Tao Y."/>
            <person name="Gao C."/>
            <person name="Wu H."/>
            <person name="Li Y."/>
            <person name="Cui Y."/>
            <person name="Guo X."/>
            <person name="Zheng S."/>
            <person name="Wang B."/>
            <person name="Yu K."/>
            <person name="Liang Q."/>
            <person name="Yang W."/>
            <person name="Lou X."/>
            <person name="Chen J."/>
            <person name="Feng M."/>
            <person name="Jian J."/>
            <person name="Zhang X."/>
            <person name="Luo G."/>
            <person name="Jiang Y."/>
            <person name="Liu J."/>
            <person name="Wang Z."/>
            <person name="Sha Y."/>
            <person name="Zhang B."/>
            <person name="Wu H."/>
            <person name="Tang D."/>
            <person name="Shen Q."/>
            <person name="Xue P."/>
            <person name="Zou S."/>
            <person name="Wang X."/>
            <person name="Liu X."/>
            <person name="Wang F."/>
            <person name="Yang Y."/>
            <person name="An X."/>
            <person name="Dong Z."/>
            <person name="Zhang K."/>
            <person name="Zhang X."/>
            <person name="Luo M.C."/>
            <person name="Dvorak J."/>
            <person name="Tong Y."/>
            <person name="Wang J."/>
            <person name="Yang H."/>
            <person name="Li Z."/>
            <person name="Wang D."/>
            <person name="Zhang A."/>
            <person name="Wang J."/>
        </authorList>
    </citation>
    <scope>NUCLEOTIDE SEQUENCE</scope>
    <source>
        <strain evidence="10">cv. G1812</strain>
    </source>
</reference>
<keyword evidence="3 5" id="KW-0863">Zinc-finger</keyword>
<dbReference type="Proteomes" id="UP000015106">
    <property type="component" value="Chromosome 1"/>
</dbReference>
<keyword evidence="4 6" id="KW-0862">Zinc</keyword>
<comment type="function">
    <text evidence="6">Putative transcription activator involved in regulating light control of development.</text>
</comment>
<dbReference type="InterPro" id="IPR006564">
    <property type="entry name" value="Znf_PMZ"/>
</dbReference>
<comment type="similarity">
    <text evidence="1 6">Belongs to the FHY3/FAR1 family.</text>
</comment>
<name>A0A8R7P4K5_TRIUA</name>
<dbReference type="SMART" id="SM00575">
    <property type="entry name" value="ZnF_PMZ"/>
    <property type="match status" value="1"/>
</dbReference>
<dbReference type="GO" id="GO:0006355">
    <property type="term" value="P:regulation of DNA-templated transcription"/>
    <property type="evidence" value="ECO:0007669"/>
    <property type="project" value="UniProtKB-UniRule"/>
</dbReference>
<dbReference type="PANTHER" id="PTHR31669:SF307">
    <property type="entry name" value="PROTEIN FAR1-RELATED SEQUENCE"/>
    <property type="match status" value="1"/>
</dbReference>
<dbReference type="Pfam" id="PF04434">
    <property type="entry name" value="SWIM"/>
    <property type="match status" value="1"/>
</dbReference>
<evidence type="ECO:0000256" key="4">
    <source>
        <dbReference type="ARBA" id="ARBA00022833"/>
    </source>
</evidence>
<dbReference type="PROSITE" id="PS50966">
    <property type="entry name" value="ZF_SWIM"/>
    <property type="match status" value="1"/>
</dbReference>
<dbReference type="Gene3D" id="4.10.60.10">
    <property type="entry name" value="Zinc finger, CCHC-type"/>
    <property type="match status" value="1"/>
</dbReference>
<reference evidence="9" key="3">
    <citation type="submission" date="2022-06" db="UniProtKB">
        <authorList>
            <consortium name="EnsemblPlants"/>
        </authorList>
    </citation>
    <scope>IDENTIFICATION</scope>
</reference>
<dbReference type="GO" id="GO:0003676">
    <property type="term" value="F:nucleic acid binding"/>
    <property type="evidence" value="ECO:0007669"/>
    <property type="project" value="InterPro"/>
</dbReference>